<dbReference type="InterPro" id="IPR043216">
    <property type="entry name" value="PAP-like"/>
</dbReference>
<feature type="region of interest" description="Disordered" evidence="3">
    <location>
        <begin position="350"/>
        <end position="370"/>
    </location>
</feature>
<proteinExistence type="inferred from homology"/>
<dbReference type="GO" id="GO:0046839">
    <property type="term" value="P:phospholipid dephosphorylation"/>
    <property type="evidence" value="ECO:0007669"/>
    <property type="project" value="TreeGrafter"/>
</dbReference>
<accession>A0A922CWS4</accession>
<evidence type="ECO:0000313" key="6">
    <source>
        <dbReference type="Proteomes" id="UP000791440"/>
    </source>
</evidence>
<dbReference type="FunFam" id="1.20.1050.10:FF:000009">
    <property type="entry name" value="Glutathione S-transferase omega-1"/>
    <property type="match status" value="1"/>
</dbReference>
<dbReference type="GO" id="GO:0045174">
    <property type="term" value="F:glutathione dehydrogenase (ascorbate) activity"/>
    <property type="evidence" value="ECO:0007669"/>
    <property type="project" value="UniProtKB-ARBA"/>
</dbReference>
<dbReference type="EMBL" id="JH668727">
    <property type="protein sequence ID" value="KAG6461197.1"/>
    <property type="molecule type" value="Genomic_DNA"/>
</dbReference>
<protein>
    <recommendedName>
        <fullName evidence="4">GST N-terminal domain-containing protein</fullName>
    </recommendedName>
</protein>
<dbReference type="InterPro" id="IPR040079">
    <property type="entry name" value="Glutathione_S-Trfase"/>
</dbReference>
<dbReference type="GO" id="GO:0008195">
    <property type="term" value="F:phosphatidate phosphatase activity"/>
    <property type="evidence" value="ECO:0007669"/>
    <property type="project" value="TreeGrafter"/>
</dbReference>
<gene>
    <name evidence="5" type="ORF">O3G_MSEX012477</name>
</gene>
<dbReference type="Pfam" id="PF13410">
    <property type="entry name" value="GST_C_2"/>
    <property type="match status" value="1"/>
</dbReference>
<dbReference type="SMART" id="SM00014">
    <property type="entry name" value="acidPPc"/>
    <property type="match status" value="1"/>
</dbReference>
<reference evidence="5" key="1">
    <citation type="journal article" date="2016" name="Insect Biochem. Mol. Biol.">
        <title>Multifaceted biological insights from a draft genome sequence of the tobacco hornworm moth, Manduca sexta.</title>
        <authorList>
            <person name="Kanost M.R."/>
            <person name="Arrese E.L."/>
            <person name="Cao X."/>
            <person name="Chen Y.R."/>
            <person name="Chellapilla S."/>
            <person name="Goldsmith M.R."/>
            <person name="Grosse-Wilde E."/>
            <person name="Heckel D.G."/>
            <person name="Herndon N."/>
            <person name="Jiang H."/>
            <person name="Papanicolaou A."/>
            <person name="Qu J."/>
            <person name="Soulages J.L."/>
            <person name="Vogel H."/>
            <person name="Walters J."/>
            <person name="Waterhouse R.M."/>
            <person name="Ahn S.J."/>
            <person name="Almeida F.C."/>
            <person name="An C."/>
            <person name="Aqrawi P."/>
            <person name="Bretschneider A."/>
            <person name="Bryant W.B."/>
            <person name="Bucks S."/>
            <person name="Chao H."/>
            <person name="Chevignon G."/>
            <person name="Christen J.M."/>
            <person name="Clarke D.F."/>
            <person name="Dittmer N.T."/>
            <person name="Ferguson L.C.F."/>
            <person name="Garavelou S."/>
            <person name="Gordon K.H.J."/>
            <person name="Gunaratna R.T."/>
            <person name="Han Y."/>
            <person name="Hauser F."/>
            <person name="He Y."/>
            <person name="Heidel-Fischer H."/>
            <person name="Hirsh A."/>
            <person name="Hu Y."/>
            <person name="Jiang H."/>
            <person name="Kalra D."/>
            <person name="Klinner C."/>
            <person name="Konig C."/>
            <person name="Kovar C."/>
            <person name="Kroll A.R."/>
            <person name="Kuwar S.S."/>
            <person name="Lee S.L."/>
            <person name="Lehman R."/>
            <person name="Li K."/>
            <person name="Li Z."/>
            <person name="Liang H."/>
            <person name="Lovelace S."/>
            <person name="Lu Z."/>
            <person name="Mansfield J.H."/>
            <person name="McCulloch K.J."/>
            <person name="Mathew T."/>
            <person name="Morton B."/>
            <person name="Muzny D.M."/>
            <person name="Neunemann D."/>
            <person name="Ongeri F."/>
            <person name="Pauchet Y."/>
            <person name="Pu L.L."/>
            <person name="Pyrousis I."/>
            <person name="Rao X.J."/>
            <person name="Redding A."/>
            <person name="Roesel C."/>
            <person name="Sanchez-Gracia A."/>
            <person name="Schaack S."/>
            <person name="Shukla A."/>
            <person name="Tetreau G."/>
            <person name="Wang Y."/>
            <person name="Xiong G.H."/>
            <person name="Traut W."/>
            <person name="Walsh T.K."/>
            <person name="Worley K.C."/>
            <person name="Wu D."/>
            <person name="Wu W."/>
            <person name="Wu Y.Q."/>
            <person name="Zhang X."/>
            <person name="Zou Z."/>
            <person name="Zucker H."/>
            <person name="Briscoe A.D."/>
            <person name="Burmester T."/>
            <person name="Clem R.J."/>
            <person name="Feyereisen R."/>
            <person name="Grimmelikhuijzen C.J.P."/>
            <person name="Hamodrakas S.J."/>
            <person name="Hansson B.S."/>
            <person name="Huguet E."/>
            <person name="Jermiin L.S."/>
            <person name="Lan Q."/>
            <person name="Lehman H.K."/>
            <person name="Lorenzen M."/>
            <person name="Merzendorfer H."/>
            <person name="Michalopoulos I."/>
            <person name="Morton D.B."/>
            <person name="Muthukrishnan S."/>
            <person name="Oakeshott J.G."/>
            <person name="Palmer W."/>
            <person name="Park Y."/>
            <person name="Passarelli A.L."/>
            <person name="Rozas J."/>
            <person name="Schwartz L.M."/>
            <person name="Smith W."/>
            <person name="Southgate A."/>
            <person name="Vilcinskas A."/>
            <person name="Vogt R."/>
            <person name="Wang P."/>
            <person name="Werren J."/>
            <person name="Yu X.Q."/>
            <person name="Zhou J.J."/>
            <person name="Brown S.J."/>
            <person name="Scherer S.E."/>
            <person name="Richards S."/>
            <person name="Blissard G.W."/>
        </authorList>
    </citation>
    <scope>NUCLEOTIDE SEQUENCE</scope>
</reference>
<dbReference type="FunFam" id="3.40.30.10:FF:000123">
    <property type="entry name" value="Glutathione transferase o1"/>
    <property type="match status" value="1"/>
</dbReference>
<dbReference type="CDD" id="cd03390">
    <property type="entry name" value="PAP2_containing_1_like"/>
    <property type="match status" value="1"/>
</dbReference>
<reference evidence="5" key="2">
    <citation type="submission" date="2020-12" db="EMBL/GenBank/DDBJ databases">
        <authorList>
            <person name="Kanost M."/>
        </authorList>
    </citation>
    <scope>NUCLEOTIDE SEQUENCE</scope>
</reference>
<comment type="caution">
    <text evidence="5">The sequence shown here is derived from an EMBL/GenBank/DDBJ whole genome shotgun (WGS) entry which is preliminary data.</text>
</comment>
<comment type="similarity">
    <text evidence="1">Belongs to the GST superfamily. Omega family.</text>
</comment>
<dbReference type="GO" id="GO:0006644">
    <property type="term" value="P:phospholipid metabolic process"/>
    <property type="evidence" value="ECO:0007669"/>
    <property type="project" value="InterPro"/>
</dbReference>
<dbReference type="SFLD" id="SFLDS00019">
    <property type="entry name" value="Glutathione_Transferase_(cytos"/>
    <property type="match status" value="1"/>
</dbReference>
<dbReference type="InterPro" id="IPR004045">
    <property type="entry name" value="Glutathione_S-Trfase_N"/>
</dbReference>
<evidence type="ECO:0000256" key="3">
    <source>
        <dbReference type="SAM" id="MobiDB-lite"/>
    </source>
</evidence>
<evidence type="ECO:0000256" key="1">
    <source>
        <dbReference type="ARBA" id="ARBA00011067"/>
    </source>
</evidence>
<evidence type="ECO:0000256" key="2">
    <source>
        <dbReference type="ARBA" id="ARBA00023002"/>
    </source>
</evidence>
<feature type="domain" description="GST N-terminal" evidence="4">
    <location>
        <begin position="1"/>
        <end position="74"/>
    </location>
</feature>
<dbReference type="PANTHER" id="PTHR10165">
    <property type="entry name" value="LIPID PHOSPHATE PHOSPHATASE"/>
    <property type="match status" value="1"/>
</dbReference>
<dbReference type="SFLD" id="SFLDG00358">
    <property type="entry name" value="Main_(cytGST)"/>
    <property type="match status" value="1"/>
</dbReference>
<dbReference type="Pfam" id="PF01569">
    <property type="entry name" value="PAP2"/>
    <property type="match status" value="1"/>
</dbReference>
<evidence type="ECO:0000313" key="5">
    <source>
        <dbReference type="EMBL" id="KAG6461197.1"/>
    </source>
</evidence>
<dbReference type="Pfam" id="PF13409">
    <property type="entry name" value="GST_N_2"/>
    <property type="match status" value="1"/>
</dbReference>
<keyword evidence="2" id="KW-0560">Oxidoreductase</keyword>
<sequence length="370" mass="42193">MNPYGHRVLLILEAKKAKYEVYKLDPLRLPEWFKSKNPRLKIPVLEIPTDHGDRYLFESVVICDYLDEKYPRNPLHSKDPYVKAQDRLLIERFNELIKGSLECFDTNFAFGSEQIMQTLDIFEKELATRETTYFGGSRPGMLDYMIWPWVERLYLLRCVNERKFDEKRNLFPNFILLAWSLALGINGVLTDGVKLIVGRPRPDFFYRCFPDGIETADMQCTGDPMAIMEGRKSFPSGHSSLSFCSLGVAAAWTCGRLRALSRRRGSGVRVLCCLAPLAAAAAVALSRTCDYHHHWEDILVGSILGFSTAIFCYRQHYNPLSSDLAGVPYIVSNYNLAKYLNGKPDVSPLKDPKEIESTPLLNGNKSDKWI</sequence>
<organism evidence="5 6">
    <name type="scientific">Manduca sexta</name>
    <name type="common">Tobacco hawkmoth</name>
    <name type="synonym">Tobacco hornworm</name>
    <dbReference type="NCBI Taxonomy" id="7130"/>
    <lineage>
        <taxon>Eukaryota</taxon>
        <taxon>Metazoa</taxon>
        <taxon>Ecdysozoa</taxon>
        <taxon>Arthropoda</taxon>
        <taxon>Hexapoda</taxon>
        <taxon>Insecta</taxon>
        <taxon>Pterygota</taxon>
        <taxon>Neoptera</taxon>
        <taxon>Endopterygota</taxon>
        <taxon>Lepidoptera</taxon>
        <taxon>Glossata</taxon>
        <taxon>Ditrysia</taxon>
        <taxon>Bombycoidea</taxon>
        <taxon>Sphingidae</taxon>
        <taxon>Sphinginae</taxon>
        <taxon>Sphingini</taxon>
        <taxon>Manduca</taxon>
    </lineage>
</organism>
<dbReference type="PROSITE" id="PS50404">
    <property type="entry name" value="GST_NTER"/>
    <property type="match status" value="1"/>
</dbReference>
<dbReference type="GO" id="GO:0004364">
    <property type="term" value="F:glutathione transferase activity"/>
    <property type="evidence" value="ECO:0007669"/>
    <property type="project" value="UniProtKB-ARBA"/>
</dbReference>
<dbReference type="AlphaFoldDB" id="A0A922CWS4"/>
<name>A0A922CWS4_MANSE</name>
<keyword evidence="6" id="KW-1185">Reference proteome</keyword>
<dbReference type="GO" id="GO:0016020">
    <property type="term" value="C:membrane"/>
    <property type="evidence" value="ECO:0007669"/>
    <property type="project" value="TreeGrafter"/>
</dbReference>
<dbReference type="PANTHER" id="PTHR10165:SF35">
    <property type="entry name" value="RE23632P"/>
    <property type="match status" value="1"/>
</dbReference>
<dbReference type="Proteomes" id="UP000791440">
    <property type="component" value="Unassembled WGS sequence"/>
</dbReference>
<evidence type="ECO:0000259" key="4">
    <source>
        <dbReference type="PROSITE" id="PS50404"/>
    </source>
</evidence>
<dbReference type="InterPro" id="IPR000326">
    <property type="entry name" value="PAP2/HPO"/>
</dbReference>